<keyword evidence="1" id="KW-0479">Metal-binding</keyword>
<comment type="caution">
    <text evidence="4">The sequence shown here is derived from an EMBL/GenBank/DDBJ whole genome shotgun (WGS) entry which is preliminary data.</text>
</comment>
<dbReference type="InterPro" id="IPR050582">
    <property type="entry name" value="HAD-like_SerB"/>
</dbReference>
<evidence type="ECO:0008006" key="6">
    <source>
        <dbReference type="Google" id="ProtNLM"/>
    </source>
</evidence>
<gene>
    <name evidence="4" type="ORF">NEPTK9_000693</name>
</gene>
<evidence type="ECO:0000313" key="5">
    <source>
        <dbReference type="Proteomes" id="UP001194714"/>
    </source>
</evidence>
<dbReference type="Pfam" id="PF12710">
    <property type="entry name" value="HAD"/>
    <property type="match status" value="1"/>
</dbReference>
<name>A0ABS0B0U8_9BACT</name>
<dbReference type="PANTHER" id="PTHR43344:SF13">
    <property type="entry name" value="PHOSPHATASE RV3661-RELATED"/>
    <property type="match status" value="1"/>
</dbReference>
<dbReference type="InterPro" id="IPR036412">
    <property type="entry name" value="HAD-like_sf"/>
</dbReference>
<protein>
    <recommendedName>
        <fullName evidence="6">HAD-IB family hydrolase</fullName>
    </recommendedName>
</protein>
<keyword evidence="5" id="KW-1185">Reference proteome</keyword>
<keyword evidence="3" id="KW-0460">Magnesium</keyword>
<keyword evidence="2" id="KW-0378">Hydrolase</keyword>
<proteinExistence type="predicted"/>
<reference evidence="4 5" key="1">
    <citation type="submission" date="2020-01" db="EMBL/GenBank/DDBJ databases">
        <title>Draft genome sequence of Cand. Neptunochlamydia vexilliferae K9.</title>
        <authorList>
            <person name="Schulz F."/>
            <person name="Koestlbacher S."/>
            <person name="Wascher F."/>
            <person name="Pizzetti I."/>
            <person name="Horn M."/>
        </authorList>
    </citation>
    <scope>NUCLEOTIDE SEQUENCE [LARGE SCALE GENOMIC DNA]</scope>
    <source>
        <strain evidence="4 5">K9</strain>
    </source>
</reference>
<dbReference type="InterPro" id="IPR023214">
    <property type="entry name" value="HAD_sf"/>
</dbReference>
<dbReference type="PANTHER" id="PTHR43344">
    <property type="entry name" value="PHOSPHOSERINE PHOSPHATASE"/>
    <property type="match status" value="1"/>
</dbReference>
<evidence type="ECO:0000313" key="4">
    <source>
        <dbReference type="EMBL" id="MBF5059185.1"/>
    </source>
</evidence>
<dbReference type="NCBIfam" id="TIGR01488">
    <property type="entry name" value="HAD-SF-IB"/>
    <property type="match status" value="1"/>
</dbReference>
<evidence type="ECO:0000256" key="2">
    <source>
        <dbReference type="ARBA" id="ARBA00022801"/>
    </source>
</evidence>
<evidence type="ECO:0000256" key="3">
    <source>
        <dbReference type="ARBA" id="ARBA00022842"/>
    </source>
</evidence>
<dbReference type="Gene3D" id="3.40.50.1000">
    <property type="entry name" value="HAD superfamily/HAD-like"/>
    <property type="match status" value="1"/>
</dbReference>
<evidence type="ECO:0000256" key="1">
    <source>
        <dbReference type="ARBA" id="ARBA00022723"/>
    </source>
</evidence>
<organism evidence="4 5">
    <name type="scientific">Candidatus Neptunichlamydia vexilliferae</name>
    <dbReference type="NCBI Taxonomy" id="1651774"/>
    <lineage>
        <taxon>Bacteria</taxon>
        <taxon>Pseudomonadati</taxon>
        <taxon>Chlamydiota</taxon>
        <taxon>Chlamydiia</taxon>
        <taxon>Parachlamydiales</taxon>
        <taxon>Simkaniaceae</taxon>
        <taxon>Candidatus Neptunichlamydia</taxon>
    </lineage>
</organism>
<sequence length="218" mass="25080">MSLTLKQISAFDLDHTLVSSNSSLLFYRYLIAKGFYRPLSILRTLIYSIRHHYFNLSLTDLHILAFDEFLKGAPLPLVQEEVLQFLKKDFFRFLYYPTFSRLRRAQHAGHHTIILSNGPSFIVGPIAEYLEVSEWRSSHYSVDEEGNFDKVESVLLGIDKASYIKTLIEKFKTKAKQVTAYSDSDLDLPFLEAAGTPVAVRPNSKLRKISEQNAWEII</sequence>
<dbReference type="SUPFAM" id="SSF56784">
    <property type="entry name" value="HAD-like"/>
    <property type="match status" value="1"/>
</dbReference>
<dbReference type="EMBL" id="JAAEJV010000013">
    <property type="protein sequence ID" value="MBF5059185.1"/>
    <property type="molecule type" value="Genomic_DNA"/>
</dbReference>
<dbReference type="Proteomes" id="UP001194714">
    <property type="component" value="Unassembled WGS sequence"/>
</dbReference>
<accession>A0ABS0B0U8</accession>
<dbReference type="Gene3D" id="1.20.1440.100">
    <property type="entry name" value="SG protein - dephosphorylation function"/>
    <property type="match status" value="1"/>
</dbReference>